<comment type="caution">
    <text evidence="4">The sequence shown here is derived from an EMBL/GenBank/DDBJ whole genome shotgun (WGS) entry which is preliminary data.</text>
</comment>
<evidence type="ECO:0000256" key="1">
    <source>
        <dbReference type="SAM" id="MobiDB-lite"/>
    </source>
</evidence>
<feature type="transmembrane region" description="Helical" evidence="2">
    <location>
        <begin position="127"/>
        <end position="147"/>
    </location>
</feature>
<feature type="compositionally biased region" description="Low complexity" evidence="1">
    <location>
        <begin position="754"/>
        <end position="768"/>
    </location>
</feature>
<feature type="transmembrane region" description="Helical" evidence="2">
    <location>
        <begin position="32"/>
        <end position="50"/>
    </location>
</feature>
<feature type="region of interest" description="Disordered" evidence="1">
    <location>
        <begin position="737"/>
        <end position="768"/>
    </location>
</feature>
<reference evidence="4" key="1">
    <citation type="submission" date="2023-06" db="EMBL/GenBank/DDBJ databases">
        <title>Genome-scale phylogeny and comparative genomics of the fungal order Sordariales.</title>
        <authorList>
            <consortium name="Lawrence Berkeley National Laboratory"/>
            <person name="Hensen N."/>
            <person name="Bonometti L."/>
            <person name="Westerberg I."/>
            <person name="Brannstrom I.O."/>
            <person name="Guillou S."/>
            <person name="Cros-Aarteil S."/>
            <person name="Calhoun S."/>
            <person name="Haridas S."/>
            <person name="Kuo A."/>
            <person name="Mondo S."/>
            <person name="Pangilinan J."/>
            <person name="Riley R."/>
            <person name="Labutti K."/>
            <person name="Andreopoulos B."/>
            <person name="Lipzen A."/>
            <person name="Chen C."/>
            <person name="Yanf M."/>
            <person name="Daum C."/>
            <person name="Ng V."/>
            <person name="Clum A."/>
            <person name="Steindorff A."/>
            <person name="Ohm R."/>
            <person name="Martin F."/>
            <person name="Silar P."/>
            <person name="Natvig D."/>
            <person name="Lalanne C."/>
            <person name="Gautier V."/>
            <person name="Ament-Velasquez S.L."/>
            <person name="Kruys A."/>
            <person name="Hutchinson M.I."/>
            <person name="Powell A.J."/>
            <person name="Barry K."/>
            <person name="Miller A.N."/>
            <person name="Grigoriev I.V."/>
            <person name="Debuchy R."/>
            <person name="Gladieux P."/>
            <person name="Thoren M.H."/>
            <person name="Johannesson H."/>
        </authorList>
    </citation>
    <scope>NUCLEOTIDE SEQUENCE</scope>
    <source>
        <strain evidence="4">8032-3</strain>
    </source>
</reference>
<feature type="compositionally biased region" description="Polar residues" evidence="1">
    <location>
        <begin position="671"/>
        <end position="687"/>
    </location>
</feature>
<keyword evidence="2" id="KW-0472">Membrane</keyword>
<feature type="compositionally biased region" description="Basic and acidic residues" evidence="1">
    <location>
        <begin position="689"/>
        <end position="701"/>
    </location>
</feature>
<keyword evidence="5" id="KW-1185">Reference proteome</keyword>
<sequence length="805" mass="87862">LKTEQHFIGNKAIFIDKGEDELHILYSTRTTVLSLFLPILVLLLAFLAVTTNDRVQWWRIGLSGFLSGSAICGMHYLGNASIENYRCEYAVANIVGAAVIAVAACTIALSLFFVMQAAWTISWWRKIACAMLLAGAVSGMHWCAAVGTKYRLLHLSTGLAGISRETTIIVVICLSVAACIILVASVIYSARARLRYATKAQLIVLATAVFDKRGRILVNQDGLLPSEVITDTIIQKSSNDVFGTTHPLFHWMFRASRNWPSIVNFLDGMASHVAHLPTVSRGNRTHLTLTGTDGQMAENYDLILRERFCLAAAALASKTNNSLSGAGVLWDEIFPTGGPALSRRAEKEIDEAERGVGKRQQEYGRGSLMFLVRHVDNERVAQNLETIGYRFVEQHQVAGIIRSSMQIKSADFGEKLGHMAAYAENKAMLAPGVHVGMFAVRARLDYGGFDVLVNKDRRNVLPTIRLPTDHLERWQAELLRRLDGLKMPAVLQHLDDMADGPELERQFASELHDAITALRDLLEDAVFEDATLISKVMQVPCSAVSGNSRPLASLIAFRLVLGIHHSANRAKFDFSPLQLFKVQQLVDLGSQHQVAFSHAVHRELSSVLGARAPPAAAPTAAMTDHLHLNHRQGRMAAAFRRVPLFGGRSRAVAGGHQAAGNSKHMFATSQERLSASSFSHGGDQSSYDGDAKSPSFDRDVPLESLNSNGNKKQQQQQFGGIMVSQQITVNVDRAGHSEYSNSVNGGNGDRAENASDGAGMDGSASGLSKLYTGPEVRALDVEAERTEEKSTFVDELIALCMNQQP</sequence>
<keyword evidence="2" id="KW-0812">Transmembrane</keyword>
<gene>
    <name evidence="4" type="ORF">QBC33DRAFT_546975</name>
</gene>
<dbReference type="PANTHER" id="PTHR35152:SF1">
    <property type="entry name" value="DOMAIN SIGNALLING PROTEIN, PUTATIVE (AFU_ORTHOLOGUE AFUA_5G11310)-RELATED"/>
    <property type="match status" value="1"/>
</dbReference>
<evidence type="ECO:0000313" key="5">
    <source>
        <dbReference type="Proteomes" id="UP001244011"/>
    </source>
</evidence>
<evidence type="ECO:0000256" key="2">
    <source>
        <dbReference type="SAM" id="Phobius"/>
    </source>
</evidence>
<dbReference type="PANTHER" id="PTHR35152">
    <property type="entry name" value="DOMAIN SIGNALLING PROTEIN, PUTATIVE (AFU_ORTHOLOGUE AFUA_5G11310)-RELATED"/>
    <property type="match status" value="1"/>
</dbReference>
<organism evidence="4 5">
    <name type="scientific">Phialemonium atrogriseum</name>
    <dbReference type="NCBI Taxonomy" id="1093897"/>
    <lineage>
        <taxon>Eukaryota</taxon>
        <taxon>Fungi</taxon>
        <taxon>Dikarya</taxon>
        <taxon>Ascomycota</taxon>
        <taxon>Pezizomycotina</taxon>
        <taxon>Sordariomycetes</taxon>
        <taxon>Sordariomycetidae</taxon>
        <taxon>Cephalothecales</taxon>
        <taxon>Cephalothecaceae</taxon>
        <taxon>Phialemonium</taxon>
    </lineage>
</organism>
<dbReference type="RefSeq" id="XP_060280926.1">
    <property type="nucleotide sequence ID" value="XM_060428697.1"/>
</dbReference>
<protein>
    <submittedName>
        <fullName evidence="4">MHYT domain-containingsignaling protein</fullName>
    </submittedName>
</protein>
<dbReference type="Proteomes" id="UP001244011">
    <property type="component" value="Unassembled WGS sequence"/>
</dbReference>
<dbReference type="InterPro" id="IPR005330">
    <property type="entry name" value="MHYT_dom"/>
</dbReference>
<evidence type="ECO:0000259" key="3">
    <source>
        <dbReference type="PROSITE" id="PS50924"/>
    </source>
</evidence>
<dbReference type="PROSITE" id="PS50924">
    <property type="entry name" value="MHYT"/>
    <property type="match status" value="1"/>
</dbReference>
<dbReference type="AlphaFoldDB" id="A0AAJ0FIT2"/>
<dbReference type="EMBL" id="MU839019">
    <property type="protein sequence ID" value="KAK1764713.1"/>
    <property type="molecule type" value="Genomic_DNA"/>
</dbReference>
<feature type="transmembrane region" description="Helical" evidence="2">
    <location>
        <begin position="167"/>
        <end position="190"/>
    </location>
</feature>
<feature type="non-terminal residue" evidence="4">
    <location>
        <position position="1"/>
    </location>
</feature>
<feature type="domain" description="MHYT" evidence="3">
    <location>
        <begin position="1"/>
        <end position="151"/>
    </location>
</feature>
<keyword evidence="2" id="KW-1133">Transmembrane helix</keyword>
<dbReference type="GeneID" id="85311884"/>
<feature type="transmembrane region" description="Helical" evidence="2">
    <location>
        <begin position="89"/>
        <end position="115"/>
    </location>
</feature>
<evidence type="ECO:0000313" key="4">
    <source>
        <dbReference type="EMBL" id="KAK1764713.1"/>
    </source>
</evidence>
<feature type="region of interest" description="Disordered" evidence="1">
    <location>
        <begin position="671"/>
        <end position="718"/>
    </location>
</feature>
<proteinExistence type="predicted"/>
<name>A0AAJ0FIT2_9PEZI</name>
<accession>A0AAJ0FIT2</accession>
<feature type="transmembrane region" description="Helical" evidence="2">
    <location>
        <begin position="57"/>
        <end position="77"/>
    </location>
</feature>
<dbReference type="Pfam" id="PF03707">
    <property type="entry name" value="MHYT"/>
    <property type="match status" value="1"/>
</dbReference>